<dbReference type="Proteomes" id="UP000442109">
    <property type="component" value="Unassembled WGS sequence"/>
</dbReference>
<gene>
    <name evidence="1" type="ORF">GB996_02705</name>
</gene>
<keyword evidence="1" id="KW-0413">Isomerase</keyword>
<accession>A0A844LZL5</accession>
<dbReference type="Pfam" id="PF02962">
    <property type="entry name" value="CHMI"/>
    <property type="match status" value="1"/>
</dbReference>
<dbReference type="OrthoDB" id="9814215at2"/>
<organism evidence="1 2">
    <name type="scientific">Psychrobacter sanguinis</name>
    <dbReference type="NCBI Taxonomy" id="861445"/>
    <lineage>
        <taxon>Bacteria</taxon>
        <taxon>Pseudomonadati</taxon>
        <taxon>Pseudomonadota</taxon>
        <taxon>Gammaproteobacteria</taxon>
        <taxon>Moraxellales</taxon>
        <taxon>Moraxellaceae</taxon>
        <taxon>Psychrobacter</taxon>
    </lineage>
</organism>
<dbReference type="PANTHER" id="PTHR37950:SF1">
    <property type="entry name" value="4-HYDROXYPHENYLACETATE CATABOLISM PROTEIN"/>
    <property type="match status" value="1"/>
</dbReference>
<dbReference type="GO" id="GO:0008704">
    <property type="term" value="F:5-carboxymethyl-2-hydroxymuconate delta-isomerase activity"/>
    <property type="evidence" value="ECO:0007669"/>
    <property type="project" value="InterPro"/>
</dbReference>
<dbReference type="Gene3D" id="3.30.429.10">
    <property type="entry name" value="Macrophage Migration Inhibitory Factor"/>
    <property type="match status" value="1"/>
</dbReference>
<evidence type="ECO:0000313" key="1">
    <source>
        <dbReference type="EMBL" id="MUG31697.1"/>
    </source>
</evidence>
<protein>
    <submittedName>
        <fullName evidence="1">5-carboxymethyl-2-hydroxymuconate isomerase</fullName>
    </submittedName>
</protein>
<dbReference type="CDD" id="cd00580">
    <property type="entry name" value="CHMI"/>
    <property type="match status" value="1"/>
</dbReference>
<dbReference type="RefSeq" id="WP_011959410.1">
    <property type="nucleotide sequence ID" value="NZ_WFKQ01000001.1"/>
</dbReference>
<name>A0A844LZL5_9GAMM</name>
<dbReference type="PANTHER" id="PTHR37950">
    <property type="entry name" value="4-HYDROXYPHENYLACETATE CATABOLISM PROTEIN"/>
    <property type="match status" value="1"/>
</dbReference>
<proteinExistence type="predicted"/>
<dbReference type="SUPFAM" id="SSF55331">
    <property type="entry name" value="Tautomerase/MIF"/>
    <property type="match status" value="1"/>
</dbReference>
<dbReference type="InterPro" id="IPR014347">
    <property type="entry name" value="Tautomerase/MIF_sf"/>
</dbReference>
<dbReference type="InterPro" id="IPR004220">
    <property type="entry name" value="5-COMe_2-OHmuconate_Isoase"/>
</dbReference>
<evidence type="ECO:0000313" key="2">
    <source>
        <dbReference type="Proteomes" id="UP000442109"/>
    </source>
</evidence>
<reference evidence="1 2" key="1">
    <citation type="journal article" date="2019" name="PLoS ONE">
        <title>Pup mortality in New Zealand sea lions (Phocarctos hookeri) at Enderby Island, Auckland Islands, 2013-18.</title>
        <authorList>
            <person name="Michael S.A."/>
            <person name="Hayman D.T.S."/>
            <person name="Gray R."/>
            <person name="Zhang J."/>
            <person name="Rogers L."/>
            <person name="Roe W.D."/>
        </authorList>
    </citation>
    <scope>NUCLEOTIDE SEQUENCE [LARGE SCALE GENOMIC DNA]</scope>
    <source>
        <strain evidence="1 2">SM868</strain>
    </source>
</reference>
<keyword evidence="2" id="KW-1185">Reference proteome</keyword>
<dbReference type="EMBL" id="WFKQ01000001">
    <property type="protein sequence ID" value="MUG31697.1"/>
    <property type="molecule type" value="Genomic_DNA"/>
</dbReference>
<dbReference type="AlphaFoldDB" id="A0A844LZL5"/>
<sequence length="124" mass="14287">MPHVIVQATPNVTINRPERLLKQLNSCLWETGHFDKPQAIKARLLDVETFLVGIEDDQQQEGFIYLQLRLMPGRSQQIRDELAEKLRICLQQELEAQQSGRVTVQYCVEVIELSAAYSKVRVQP</sequence>
<comment type="caution">
    <text evidence="1">The sequence shown here is derived from an EMBL/GenBank/DDBJ whole genome shotgun (WGS) entry which is preliminary data.</text>
</comment>